<dbReference type="AlphaFoldDB" id="A0ABD3AEC4"/>
<protein>
    <recommendedName>
        <fullName evidence="3">Cystatin domain-containing protein</fullName>
    </recommendedName>
</protein>
<dbReference type="InterPro" id="IPR006525">
    <property type="entry name" value="Cystatin-related_pln"/>
</dbReference>
<dbReference type="PANTHER" id="PTHR31228:SF22">
    <property type="entry name" value="CYSTATIN_MONELLIN SUPERFAMILY PROTEIN"/>
    <property type="match status" value="1"/>
</dbReference>
<gene>
    <name evidence="4" type="ORF">ACH5RR_009225</name>
</gene>
<reference evidence="4 5" key="1">
    <citation type="submission" date="2024-11" db="EMBL/GenBank/DDBJ databases">
        <title>A near-complete genome assembly of Cinchona calisaya.</title>
        <authorList>
            <person name="Lian D.C."/>
            <person name="Zhao X.W."/>
            <person name="Wei L."/>
        </authorList>
    </citation>
    <scope>NUCLEOTIDE SEQUENCE [LARGE SCALE GENOMIC DNA]</scope>
    <source>
        <tissue evidence="4">Nenye</tissue>
    </source>
</reference>
<keyword evidence="1" id="KW-0646">Protease inhibitor</keyword>
<dbReference type="Proteomes" id="UP001630127">
    <property type="component" value="Unassembled WGS sequence"/>
</dbReference>
<name>A0ABD3AEC4_9GENT</name>
<proteinExistence type="predicted"/>
<evidence type="ECO:0000256" key="2">
    <source>
        <dbReference type="ARBA" id="ARBA00022704"/>
    </source>
</evidence>
<evidence type="ECO:0000256" key="1">
    <source>
        <dbReference type="ARBA" id="ARBA00022690"/>
    </source>
</evidence>
<dbReference type="Pfam" id="PF00031">
    <property type="entry name" value="Cystatin"/>
    <property type="match status" value="1"/>
</dbReference>
<keyword evidence="5" id="KW-1185">Reference proteome</keyword>
<dbReference type="NCBIfam" id="TIGR01638">
    <property type="entry name" value="Atha_cystat_rel"/>
    <property type="match status" value="1"/>
</dbReference>
<dbReference type="PANTHER" id="PTHR31228">
    <property type="entry name" value="CYSTATIN/MONELLIN SUPERFAMILY PROTEIN"/>
    <property type="match status" value="1"/>
</dbReference>
<dbReference type="SUPFAM" id="SSF54928">
    <property type="entry name" value="RNA-binding domain, RBD"/>
    <property type="match status" value="1"/>
</dbReference>
<dbReference type="Gene3D" id="3.30.70.330">
    <property type="match status" value="1"/>
</dbReference>
<sequence>MASDYVFHEQVYWEYIDEVDNSKGFYVVSDYGCNLPGGIVRISQDDVDLFQKAQDAARFAIEQYNEKENANMELVKILNLNIEPAAGLMYYITLEAKNMSNNEVNHYQAKVWATINTGFRVEGFGLAPYVAKSSESVRDDSSSCIRIENLHSWMDENYLFYKCFYRARELLSIKVRRNVHNDQSKRHGFLQFRTRSAAEKILVAYEDKLMPYANQSFKLSWA</sequence>
<evidence type="ECO:0000313" key="5">
    <source>
        <dbReference type="Proteomes" id="UP001630127"/>
    </source>
</evidence>
<keyword evidence="2" id="KW-0789">Thiol protease inhibitor</keyword>
<dbReference type="InterPro" id="IPR035979">
    <property type="entry name" value="RBD_domain_sf"/>
</dbReference>
<evidence type="ECO:0000313" key="4">
    <source>
        <dbReference type="EMBL" id="KAL3529903.1"/>
    </source>
</evidence>
<dbReference type="InterPro" id="IPR000010">
    <property type="entry name" value="Cystatin_dom"/>
</dbReference>
<dbReference type="Gene3D" id="3.10.450.10">
    <property type="match status" value="1"/>
</dbReference>
<accession>A0ABD3AEC4</accession>
<organism evidence="4 5">
    <name type="scientific">Cinchona calisaya</name>
    <dbReference type="NCBI Taxonomy" id="153742"/>
    <lineage>
        <taxon>Eukaryota</taxon>
        <taxon>Viridiplantae</taxon>
        <taxon>Streptophyta</taxon>
        <taxon>Embryophyta</taxon>
        <taxon>Tracheophyta</taxon>
        <taxon>Spermatophyta</taxon>
        <taxon>Magnoliopsida</taxon>
        <taxon>eudicotyledons</taxon>
        <taxon>Gunneridae</taxon>
        <taxon>Pentapetalae</taxon>
        <taxon>asterids</taxon>
        <taxon>lamiids</taxon>
        <taxon>Gentianales</taxon>
        <taxon>Rubiaceae</taxon>
        <taxon>Cinchonoideae</taxon>
        <taxon>Cinchoneae</taxon>
        <taxon>Cinchona</taxon>
    </lineage>
</organism>
<dbReference type="GO" id="GO:0004869">
    <property type="term" value="F:cysteine-type endopeptidase inhibitor activity"/>
    <property type="evidence" value="ECO:0007669"/>
    <property type="project" value="UniProtKB-KW"/>
</dbReference>
<evidence type="ECO:0000259" key="3">
    <source>
        <dbReference type="Pfam" id="PF00031"/>
    </source>
</evidence>
<dbReference type="CDD" id="cd00042">
    <property type="entry name" value="CY"/>
    <property type="match status" value="1"/>
</dbReference>
<dbReference type="EMBL" id="JBJUIK010000004">
    <property type="protein sequence ID" value="KAL3529903.1"/>
    <property type="molecule type" value="Genomic_DNA"/>
</dbReference>
<feature type="domain" description="Cystatin" evidence="3">
    <location>
        <begin position="51"/>
        <end position="112"/>
    </location>
</feature>
<comment type="caution">
    <text evidence="4">The sequence shown here is derived from an EMBL/GenBank/DDBJ whole genome shotgun (WGS) entry which is preliminary data.</text>
</comment>
<dbReference type="InterPro" id="IPR012677">
    <property type="entry name" value="Nucleotide-bd_a/b_plait_sf"/>
</dbReference>
<dbReference type="SUPFAM" id="SSF54403">
    <property type="entry name" value="Cystatin/monellin"/>
    <property type="match status" value="1"/>
</dbReference>
<dbReference type="InterPro" id="IPR046350">
    <property type="entry name" value="Cystatin_sf"/>
</dbReference>